<evidence type="ECO:0000313" key="14">
    <source>
        <dbReference type="Proteomes" id="UP000298615"/>
    </source>
</evidence>
<dbReference type="SUPFAM" id="SSF53098">
    <property type="entry name" value="Ribonuclease H-like"/>
    <property type="match status" value="1"/>
</dbReference>
<dbReference type="InterPro" id="IPR006054">
    <property type="entry name" value="DnaQ"/>
</dbReference>
<dbReference type="PANTHER" id="PTHR11472">
    <property type="entry name" value="DNA REPAIR DEAD HELICASE RAD3/XP-D SUBFAMILY MEMBER"/>
    <property type="match status" value="1"/>
</dbReference>
<dbReference type="NCBIfam" id="TIGR01407">
    <property type="entry name" value="dinG_rel"/>
    <property type="match status" value="1"/>
</dbReference>
<keyword evidence="3" id="KW-0235">DNA replication</keyword>
<evidence type="ECO:0000256" key="5">
    <source>
        <dbReference type="ARBA" id="ARBA00022741"/>
    </source>
</evidence>
<evidence type="ECO:0000256" key="7">
    <source>
        <dbReference type="ARBA" id="ARBA00022839"/>
    </source>
</evidence>
<evidence type="ECO:0000256" key="9">
    <source>
        <dbReference type="ARBA" id="ARBA00022932"/>
    </source>
</evidence>
<dbReference type="SUPFAM" id="SSF52540">
    <property type="entry name" value="P-loop containing nucleoside triphosphate hydrolases"/>
    <property type="match status" value="1"/>
</dbReference>
<dbReference type="Pfam" id="PF13307">
    <property type="entry name" value="Helicase_C_2"/>
    <property type="match status" value="1"/>
</dbReference>
<name>A0A4D7CQ99_9ENTE</name>
<feature type="short sequence motif" description="DEAH box" evidence="10">
    <location>
        <begin position="472"/>
        <end position="475"/>
    </location>
</feature>
<dbReference type="SMART" id="SM00479">
    <property type="entry name" value="EXOIII"/>
    <property type="match status" value="1"/>
</dbReference>
<dbReference type="InterPro" id="IPR027417">
    <property type="entry name" value="P-loop_NTPase"/>
</dbReference>
<keyword evidence="9" id="KW-0239">DNA-directed DNA polymerase</keyword>
<feature type="binding site" evidence="10">
    <location>
        <begin position="294"/>
        <end position="301"/>
    </location>
    <ligand>
        <name>ATP</name>
        <dbReference type="ChEBI" id="CHEBI:30616"/>
    </ligand>
</feature>
<dbReference type="GO" id="GO:0005524">
    <property type="term" value="F:ATP binding"/>
    <property type="evidence" value="ECO:0007669"/>
    <property type="project" value="UniProtKB-UniRule"/>
</dbReference>
<dbReference type="PROSITE" id="PS51193">
    <property type="entry name" value="HELICASE_ATP_BIND_2"/>
    <property type="match status" value="1"/>
</dbReference>
<evidence type="ECO:0000256" key="2">
    <source>
        <dbReference type="ARBA" id="ARBA00022695"/>
    </source>
</evidence>
<dbReference type="GO" id="GO:0003887">
    <property type="term" value="F:DNA-directed DNA polymerase activity"/>
    <property type="evidence" value="ECO:0007669"/>
    <property type="project" value="UniProtKB-KW"/>
</dbReference>
<comment type="similarity">
    <text evidence="10 11">Belongs to the helicase family. DinG subfamily. Type 2 sub-subfamily.</text>
</comment>
<dbReference type="GO" id="GO:0003678">
    <property type="term" value="F:DNA helicase activity"/>
    <property type="evidence" value="ECO:0007669"/>
    <property type="project" value="TreeGrafter"/>
</dbReference>
<dbReference type="InterPro" id="IPR006310">
    <property type="entry name" value="DinG"/>
</dbReference>
<dbReference type="GO" id="GO:0006260">
    <property type="term" value="P:DNA replication"/>
    <property type="evidence" value="ECO:0007669"/>
    <property type="project" value="UniProtKB-KW"/>
</dbReference>
<dbReference type="InterPro" id="IPR006555">
    <property type="entry name" value="ATP-dep_Helicase_C"/>
</dbReference>
<dbReference type="FunFam" id="3.30.420.10:FF:000045">
    <property type="entry name" value="3'-5' exonuclease DinG"/>
    <property type="match status" value="1"/>
</dbReference>
<dbReference type="InterPro" id="IPR014013">
    <property type="entry name" value="Helic_SF1/SF2_ATP-bd_DinG/Rad3"/>
</dbReference>
<dbReference type="EMBL" id="CP039712">
    <property type="protein sequence ID" value="QCI86345.1"/>
    <property type="molecule type" value="Genomic_DNA"/>
</dbReference>
<keyword evidence="6 10" id="KW-0378">Hydrolase</keyword>
<evidence type="ECO:0000256" key="1">
    <source>
        <dbReference type="ARBA" id="ARBA00022679"/>
    </source>
</evidence>
<protein>
    <recommendedName>
        <fullName evidence="10 11">3'-5' exonuclease DinG</fullName>
        <ecNumber evidence="10 11">3.1.-.-</ecNumber>
    </recommendedName>
</protein>
<accession>A0A4D7CQ99</accession>
<proteinExistence type="inferred from homology"/>
<dbReference type="CDD" id="cd06127">
    <property type="entry name" value="DEDDh"/>
    <property type="match status" value="1"/>
</dbReference>
<dbReference type="Gene3D" id="3.40.50.300">
    <property type="entry name" value="P-loop containing nucleotide triphosphate hydrolases"/>
    <property type="match status" value="2"/>
</dbReference>
<comment type="function">
    <text evidence="10 11">3'-5' exonuclease.</text>
</comment>
<dbReference type="NCBIfam" id="TIGR00573">
    <property type="entry name" value="dnaq"/>
    <property type="match status" value="1"/>
</dbReference>
<evidence type="ECO:0000256" key="4">
    <source>
        <dbReference type="ARBA" id="ARBA00022722"/>
    </source>
</evidence>
<feature type="domain" description="Helicase ATP-binding" evidence="12">
    <location>
        <begin position="253"/>
        <end position="530"/>
    </location>
</feature>
<evidence type="ECO:0000256" key="8">
    <source>
        <dbReference type="ARBA" id="ARBA00022840"/>
    </source>
</evidence>
<dbReference type="InterPro" id="IPR013520">
    <property type="entry name" value="Ribonucl_H"/>
</dbReference>
<keyword evidence="7 10" id="KW-0269">Exonuclease</keyword>
<keyword evidence="1" id="KW-0808">Transferase</keyword>
<organism evidence="13 14">
    <name type="scientific">Vagococcus zengguangii</name>
    <dbReference type="NCBI Taxonomy" id="2571750"/>
    <lineage>
        <taxon>Bacteria</taxon>
        <taxon>Bacillati</taxon>
        <taxon>Bacillota</taxon>
        <taxon>Bacilli</taxon>
        <taxon>Lactobacillales</taxon>
        <taxon>Enterococcaceae</taxon>
        <taxon>Vagococcus</taxon>
    </lineage>
</organism>
<keyword evidence="2" id="KW-0548">Nucleotidyltransferase</keyword>
<dbReference type="InterPro" id="IPR036397">
    <property type="entry name" value="RNaseH_sf"/>
</dbReference>
<evidence type="ECO:0000256" key="3">
    <source>
        <dbReference type="ARBA" id="ARBA00022705"/>
    </source>
</evidence>
<gene>
    <name evidence="10 11" type="primary">dinG</name>
    <name evidence="13" type="ORF">FA707_04915</name>
</gene>
<dbReference type="InterPro" id="IPR045028">
    <property type="entry name" value="DinG/Rad3-like"/>
</dbReference>
<dbReference type="GO" id="GO:0008408">
    <property type="term" value="F:3'-5' exonuclease activity"/>
    <property type="evidence" value="ECO:0007669"/>
    <property type="project" value="UniProtKB-UniRule"/>
</dbReference>
<reference evidence="13 14" key="1">
    <citation type="submission" date="2019-04" db="EMBL/GenBank/DDBJ databases">
        <title>Vagococcus sp. nov., isolated from faeces of yaks (Bos grunniens).</title>
        <authorList>
            <person name="Ge Y."/>
        </authorList>
    </citation>
    <scope>NUCLEOTIDE SEQUENCE [LARGE SCALE GENOMIC DNA]</scope>
    <source>
        <strain evidence="13 14">MN-17</strain>
    </source>
</reference>
<dbReference type="Proteomes" id="UP000298615">
    <property type="component" value="Chromosome"/>
</dbReference>
<dbReference type="Pfam" id="PF00929">
    <property type="entry name" value="RNase_T"/>
    <property type="match status" value="1"/>
</dbReference>
<sequence length="938" mass="107991">MKGGASMKHDSVYAVVDLETTGTNSKEDKIIQIGCVFVQNGQIIDIYRQDINPRIKLTKQIESLTRLTNQQLASAPYFEDIAAELMQKLTNCVFVAHNIYFDYQFLSQAFVQAGFEPLTMPGIDTVELAQIFLPTLPSYRLTDIADFLEYEHDRPHQADSDALVTSELLIYIDQKIKQLPICTLEQIVTLSRVLGKETSDYLAMQLTQLKQNYPPLAPGLKVVNGLALRQKPDMSDLYPHKVLTDFPVGVEAKTEAYGELLEVRESQSRMIDDVYQFFTNKTRENVEKNFAIEAPTGSGKSFGYLYPMSFLATCDNPVVLSTTSILLEQQLINEAIPLVNRVNQNSLVGTMIKSSRYFIDLNKFNVTLQQAPRQKQFAIHQMSVLVWLLDTETGDLTELNLANLEHPFFRQVKHFGERFIPTGSPFYEEDFWRYLKNRVNHSNVLIVNHAFLIKENFREFPWLPASDYLIIDEAHHLPEIAEKMGREQLDFSKIKFIFHKLTHFEEVMANWTRIQGDKDWPINVQLLNQIVTESHQVLENLEADIVETTVLDGKYKLNEELLISQEQLENLPIYVVQDIYRLIRLLADLNALINQCRDFCFQHWEKWLPSEQLSIQAWLDYQDELQTILAFVTDYIQNDNKQLIKWLFIDDDKYQIRLFKSDVGASLVEDTTWYERYQKILYTGGTLSTGDQDNFLAKNLGIESIPMVKFKGTFDYEQQARLYLPTESAQFTNLSSPYYESYVAQSILELAKNNSVNILVLFTSLDMLKNVYYKIQSSLIDDSIETLAQGITGSRERILKRFTKQGGQKVLLGADSYWEGVDLPGDALELIVVVRLPFESPDRPYIKEKLRLYQERGLDGFQHYSLPKAILRLRQGIGRLIRSNDDHGAIVILDPRIETARYAKKIKQSLPDGLTLAVKPLDNIISELTDFIGKRNNR</sequence>
<evidence type="ECO:0000313" key="13">
    <source>
        <dbReference type="EMBL" id="QCI86345.1"/>
    </source>
</evidence>
<keyword evidence="8 10" id="KW-0067">ATP-binding</keyword>
<dbReference type="GO" id="GO:0003677">
    <property type="term" value="F:DNA binding"/>
    <property type="evidence" value="ECO:0007669"/>
    <property type="project" value="InterPro"/>
</dbReference>
<dbReference type="Gene3D" id="3.30.420.10">
    <property type="entry name" value="Ribonuclease H-like superfamily/Ribonuclease H"/>
    <property type="match status" value="1"/>
</dbReference>
<dbReference type="HAMAP" id="MF_02206">
    <property type="entry name" value="DinG_exonucl"/>
    <property type="match status" value="1"/>
</dbReference>
<dbReference type="EC" id="3.1.-.-" evidence="10 11"/>
<dbReference type="AlphaFoldDB" id="A0A4D7CQ99"/>
<keyword evidence="14" id="KW-1185">Reference proteome</keyword>
<keyword evidence="5 10" id="KW-0547">Nucleotide-binding</keyword>
<keyword evidence="4 10" id="KW-0540">Nuclease</keyword>
<evidence type="ECO:0000259" key="12">
    <source>
        <dbReference type="PROSITE" id="PS51193"/>
    </source>
</evidence>
<evidence type="ECO:0000256" key="11">
    <source>
        <dbReference type="RuleBase" id="RU364106"/>
    </source>
</evidence>
<dbReference type="InterPro" id="IPR012337">
    <property type="entry name" value="RNaseH-like_sf"/>
</dbReference>
<dbReference type="PANTHER" id="PTHR11472:SF34">
    <property type="entry name" value="REGULATOR OF TELOMERE ELONGATION HELICASE 1"/>
    <property type="match status" value="1"/>
</dbReference>
<dbReference type="GO" id="GO:0016818">
    <property type="term" value="F:hydrolase activity, acting on acid anhydrides, in phosphorus-containing anhydrides"/>
    <property type="evidence" value="ECO:0007669"/>
    <property type="project" value="InterPro"/>
</dbReference>
<dbReference type="KEGG" id="vao:FA707_04915"/>
<evidence type="ECO:0000256" key="10">
    <source>
        <dbReference type="HAMAP-Rule" id="MF_02206"/>
    </source>
</evidence>
<evidence type="ECO:0000256" key="6">
    <source>
        <dbReference type="ARBA" id="ARBA00022801"/>
    </source>
</evidence>
<dbReference type="SMART" id="SM00491">
    <property type="entry name" value="HELICc2"/>
    <property type="match status" value="1"/>
</dbReference>